<comment type="similarity">
    <text evidence="1">Belongs to the short-chain dehydrogenases/reductases (SDR) family.</text>
</comment>
<accession>A0A9P8VYY9</accession>
<keyword evidence="2" id="KW-0521">NADP</keyword>
<evidence type="ECO:0000313" key="4">
    <source>
        <dbReference type="EMBL" id="KAH6885013.1"/>
    </source>
</evidence>
<protein>
    <submittedName>
        <fullName evidence="4">Uncharacterized protein</fullName>
    </submittedName>
</protein>
<dbReference type="Proteomes" id="UP000777438">
    <property type="component" value="Unassembled WGS sequence"/>
</dbReference>
<dbReference type="GO" id="GO:0016491">
    <property type="term" value="F:oxidoreductase activity"/>
    <property type="evidence" value="ECO:0007669"/>
    <property type="project" value="UniProtKB-KW"/>
</dbReference>
<sequence>MATCSAPISFTPARDIPPLTNKVILVTGGTAGLGKQSILELAKHDPGHLWLAARNVSKAQKTVDEVAKSVPSVRISILELDLGSLASVQRAACQFLKSSSRLDILLNNAGIMAHPEGLTKDGYELQFGTNFLGHALLIRLLLPIMQQTALQTRPGEVRIVSLTSGSHARAPLAGIIFDTLRTDASSISAVERYGQSKLANILYAKELAYRYPDIRVASVNPGMVRTGLTEVMGKNNLTYRVILSVLSPIMGVSVEEGVKAQLWACTVEDVKSGEYYSRIGETGKGSPHTKGQMLAEDLWDWTQKELDAFLATGQS</sequence>
<name>A0A9P8VYY9_9HYPO</name>
<keyword evidence="5" id="KW-1185">Reference proteome</keyword>
<dbReference type="PRINTS" id="PR00081">
    <property type="entry name" value="GDHRDH"/>
</dbReference>
<dbReference type="EMBL" id="JAGPYM010000019">
    <property type="protein sequence ID" value="KAH6885013.1"/>
    <property type="molecule type" value="Genomic_DNA"/>
</dbReference>
<dbReference type="Gene3D" id="3.40.50.720">
    <property type="entry name" value="NAD(P)-binding Rossmann-like Domain"/>
    <property type="match status" value="1"/>
</dbReference>
<dbReference type="PANTHER" id="PTHR24320:SF282">
    <property type="entry name" value="WW DOMAIN-CONTAINING OXIDOREDUCTASE"/>
    <property type="match status" value="1"/>
</dbReference>
<gene>
    <name evidence="4" type="ORF">B0T10DRAFT_564413</name>
</gene>
<keyword evidence="3" id="KW-0560">Oxidoreductase</keyword>
<dbReference type="PANTHER" id="PTHR24320">
    <property type="entry name" value="RETINOL DEHYDROGENASE"/>
    <property type="match status" value="1"/>
</dbReference>
<dbReference type="AlphaFoldDB" id="A0A9P8VYY9"/>
<reference evidence="4 5" key="1">
    <citation type="journal article" date="2021" name="Nat. Commun.">
        <title>Genetic determinants of endophytism in the Arabidopsis root mycobiome.</title>
        <authorList>
            <person name="Mesny F."/>
            <person name="Miyauchi S."/>
            <person name="Thiergart T."/>
            <person name="Pickel B."/>
            <person name="Atanasova L."/>
            <person name="Karlsson M."/>
            <person name="Huettel B."/>
            <person name="Barry K.W."/>
            <person name="Haridas S."/>
            <person name="Chen C."/>
            <person name="Bauer D."/>
            <person name="Andreopoulos W."/>
            <person name="Pangilinan J."/>
            <person name="LaButti K."/>
            <person name="Riley R."/>
            <person name="Lipzen A."/>
            <person name="Clum A."/>
            <person name="Drula E."/>
            <person name="Henrissat B."/>
            <person name="Kohler A."/>
            <person name="Grigoriev I.V."/>
            <person name="Martin F.M."/>
            <person name="Hacquard S."/>
        </authorList>
    </citation>
    <scope>NUCLEOTIDE SEQUENCE [LARGE SCALE GENOMIC DNA]</scope>
    <source>
        <strain evidence="4 5">MPI-CAGE-CH-0241</strain>
    </source>
</reference>
<organism evidence="4 5">
    <name type="scientific">Thelonectria olida</name>
    <dbReference type="NCBI Taxonomy" id="1576542"/>
    <lineage>
        <taxon>Eukaryota</taxon>
        <taxon>Fungi</taxon>
        <taxon>Dikarya</taxon>
        <taxon>Ascomycota</taxon>
        <taxon>Pezizomycotina</taxon>
        <taxon>Sordariomycetes</taxon>
        <taxon>Hypocreomycetidae</taxon>
        <taxon>Hypocreales</taxon>
        <taxon>Nectriaceae</taxon>
        <taxon>Thelonectria</taxon>
    </lineage>
</organism>
<dbReference type="InterPro" id="IPR002347">
    <property type="entry name" value="SDR_fam"/>
</dbReference>
<dbReference type="InterPro" id="IPR036291">
    <property type="entry name" value="NAD(P)-bd_dom_sf"/>
</dbReference>
<evidence type="ECO:0000256" key="3">
    <source>
        <dbReference type="ARBA" id="ARBA00023002"/>
    </source>
</evidence>
<dbReference type="SUPFAM" id="SSF51735">
    <property type="entry name" value="NAD(P)-binding Rossmann-fold domains"/>
    <property type="match status" value="1"/>
</dbReference>
<comment type="caution">
    <text evidence="4">The sequence shown here is derived from an EMBL/GenBank/DDBJ whole genome shotgun (WGS) entry which is preliminary data.</text>
</comment>
<dbReference type="Pfam" id="PF00106">
    <property type="entry name" value="adh_short"/>
    <property type="match status" value="1"/>
</dbReference>
<evidence type="ECO:0000313" key="5">
    <source>
        <dbReference type="Proteomes" id="UP000777438"/>
    </source>
</evidence>
<proteinExistence type="inferred from homology"/>
<dbReference type="OrthoDB" id="191139at2759"/>
<evidence type="ECO:0000256" key="2">
    <source>
        <dbReference type="ARBA" id="ARBA00022857"/>
    </source>
</evidence>
<evidence type="ECO:0000256" key="1">
    <source>
        <dbReference type="ARBA" id="ARBA00006484"/>
    </source>
</evidence>